<keyword evidence="1" id="KW-0472">Membrane</keyword>
<name>A0A6N7Q8G4_9XANT</name>
<proteinExistence type="predicted"/>
<feature type="transmembrane region" description="Helical" evidence="1">
    <location>
        <begin position="65"/>
        <end position="88"/>
    </location>
</feature>
<accession>A0A6N7Q8G4</accession>
<reference evidence="3" key="2">
    <citation type="journal article" date="2020" name="Plant Dis.">
        <title>A Grain Rot of Rice in Iran Caused by a Xanthomonas Strain Closely Related to X. sacchari.</title>
        <authorList>
            <person name="Mirghasempour S.A."/>
            <person name="Huang S."/>
            <person name="Studholme D.J."/>
            <person name="Brady C.L."/>
        </authorList>
    </citation>
    <scope>NUCLEOTIDE SEQUENCE</scope>
    <source>
        <strain evidence="3">SAM114</strain>
    </source>
</reference>
<organism evidence="2 5">
    <name type="scientific">Xanthomonas sontii</name>
    <dbReference type="NCBI Taxonomy" id="2650745"/>
    <lineage>
        <taxon>Bacteria</taxon>
        <taxon>Pseudomonadati</taxon>
        <taxon>Pseudomonadota</taxon>
        <taxon>Gammaproteobacteria</taxon>
        <taxon>Lysobacterales</taxon>
        <taxon>Lysobacteraceae</taxon>
        <taxon>Xanthomonas</taxon>
    </lineage>
</organism>
<dbReference type="Proteomes" id="UP000437931">
    <property type="component" value="Unassembled WGS sequence"/>
</dbReference>
<dbReference type="EMBL" id="WJPM01000004">
    <property type="protein sequence ID" value="MRH74320.1"/>
    <property type="molecule type" value="Genomic_DNA"/>
</dbReference>
<feature type="transmembrane region" description="Helical" evidence="1">
    <location>
        <begin position="40"/>
        <end position="58"/>
    </location>
</feature>
<evidence type="ECO:0000313" key="2">
    <source>
        <dbReference type="EMBL" id="MRG99987.1"/>
    </source>
</evidence>
<gene>
    <name evidence="2" type="ORF">GIY21_06735</name>
    <name evidence="3" type="ORF">GIY22_06730</name>
</gene>
<keyword evidence="4" id="KW-1185">Reference proteome</keyword>
<dbReference type="Proteomes" id="UP000439314">
    <property type="component" value="Unassembled WGS sequence"/>
</dbReference>
<keyword evidence="1" id="KW-0812">Transmembrane</keyword>
<keyword evidence="1" id="KW-1133">Transmembrane helix</keyword>
<protein>
    <submittedName>
        <fullName evidence="2">Uncharacterized protein</fullName>
    </submittedName>
</protein>
<evidence type="ECO:0000313" key="5">
    <source>
        <dbReference type="Proteomes" id="UP000439314"/>
    </source>
</evidence>
<dbReference type="EMBL" id="WJPN01000004">
    <property type="protein sequence ID" value="MRG99987.1"/>
    <property type="molecule type" value="Genomic_DNA"/>
</dbReference>
<dbReference type="AlphaFoldDB" id="A0A6N7Q8G4"/>
<reference evidence="4 5" key="1">
    <citation type="submission" date="2019-11" db="EMBL/GenBank/DDBJ databases">
        <title>First report of rice panicle blight caused by Xanthomonas sp. in Iran.</title>
        <authorList>
            <person name="Mirghasempour S.A."/>
            <person name="Huang S."/>
            <person name="Brady C.L."/>
            <person name="Studholme D.J."/>
        </authorList>
    </citation>
    <scope>NUCLEOTIDE SEQUENCE [LARGE SCALE GENOMIC DNA]</scope>
    <source>
        <strain evidence="2 5">ASD011</strain>
        <strain evidence="4">SAM114</strain>
    </source>
</reference>
<comment type="caution">
    <text evidence="2">The sequence shown here is derived from an EMBL/GenBank/DDBJ whole genome shotgun (WGS) entry which is preliminary data.</text>
</comment>
<evidence type="ECO:0000256" key="1">
    <source>
        <dbReference type="SAM" id="Phobius"/>
    </source>
</evidence>
<evidence type="ECO:0000313" key="4">
    <source>
        <dbReference type="Proteomes" id="UP000437931"/>
    </source>
</evidence>
<feature type="transmembrane region" description="Helical" evidence="1">
    <location>
        <begin position="7"/>
        <end position="28"/>
    </location>
</feature>
<evidence type="ECO:0000313" key="3">
    <source>
        <dbReference type="EMBL" id="MRH74320.1"/>
    </source>
</evidence>
<feature type="transmembrane region" description="Helical" evidence="1">
    <location>
        <begin position="108"/>
        <end position="132"/>
    </location>
</feature>
<dbReference type="RefSeq" id="WP_153751028.1">
    <property type="nucleotide sequence ID" value="NZ_WJPM01000004.1"/>
</dbReference>
<sequence length="143" mass="15978">MNKNIKLILVGIFLSVFNFITLKLAFLGPFRPFIRDNSMQTTYMVSFALFSLILPICIEKLKGKFAAFVGGAALGYLASFISLIVAVVESSGYEMLFATASRFGWINHVLFHMFISLLLCGWLLGIAATLVTNKFRTERPIKI</sequence>